<feature type="domain" description="VTT" evidence="8">
    <location>
        <begin position="32"/>
        <end position="156"/>
    </location>
</feature>
<name>A0A4Q5MVX1_9MICO</name>
<dbReference type="EMBL" id="SDWW01000058">
    <property type="protein sequence ID" value="RYV49675.1"/>
    <property type="molecule type" value="Genomic_DNA"/>
</dbReference>
<dbReference type="AlphaFoldDB" id="A0A4Q5MVX1"/>
<gene>
    <name evidence="9" type="ORF">EUA98_17515</name>
</gene>
<comment type="caution">
    <text evidence="9">The sequence shown here is derived from an EMBL/GenBank/DDBJ whole genome shotgun (WGS) entry which is preliminary data.</text>
</comment>
<keyword evidence="6 7" id="KW-0472">Membrane</keyword>
<feature type="transmembrane region" description="Helical" evidence="7">
    <location>
        <begin position="37"/>
        <end position="60"/>
    </location>
</feature>
<dbReference type="InterPro" id="IPR032818">
    <property type="entry name" value="DedA-like"/>
</dbReference>
<feature type="transmembrane region" description="Helical" evidence="7">
    <location>
        <begin position="140"/>
        <end position="163"/>
    </location>
</feature>
<comment type="similarity">
    <text evidence="2 7">Belongs to the DedA family.</text>
</comment>
<keyword evidence="3 7" id="KW-1003">Cell membrane</keyword>
<dbReference type="Proteomes" id="UP000293764">
    <property type="component" value="Unassembled WGS sequence"/>
</dbReference>
<sequence length="218" mass="23281">MLNDWIVALAAAPWVYLALYAIAALDGFFPPVPSESVVIALAALSVSAGIPNLALVLFAAAAGAFTGDQLAYAIGGRLDVRRFWILRHPRGQRTIDWAEGALARRGPSFILAARYIPIGRVAVNMTAGATRYPRRRFATLTALAAVSWSLYSVAIGLTAGAWFRERPLVAVAIGVAGGLLGGLVLDRVFAYRQARHQRHRAEAPDLRAAVPADAALVR</sequence>
<evidence type="ECO:0000256" key="4">
    <source>
        <dbReference type="ARBA" id="ARBA00022692"/>
    </source>
</evidence>
<evidence type="ECO:0000256" key="2">
    <source>
        <dbReference type="ARBA" id="ARBA00010792"/>
    </source>
</evidence>
<dbReference type="Pfam" id="PF09335">
    <property type="entry name" value="VTT_dom"/>
    <property type="match status" value="1"/>
</dbReference>
<keyword evidence="10" id="KW-1185">Reference proteome</keyword>
<evidence type="ECO:0000313" key="9">
    <source>
        <dbReference type="EMBL" id="RYV49675.1"/>
    </source>
</evidence>
<evidence type="ECO:0000313" key="10">
    <source>
        <dbReference type="Proteomes" id="UP000293764"/>
    </source>
</evidence>
<evidence type="ECO:0000256" key="5">
    <source>
        <dbReference type="ARBA" id="ARBA00022989"/>
    </source>
</evidence>
<protein>
    <submittedName>
        <fullName evidence="9">DedA family protein</fullName>
    </submittedName>
</protein>
<evidence type="ECO:0000259" key="8">
    <source>
        <dbReference type="Pfam" id="PF09335"/>
    </source>
</evidence>
<feature type="transmembrane region" description="Helical" evidence="7">
    <location>
        <begin position="5"/>
        <end position="25"/>
    </location>
</feature>
<dbReference type="PANTHER" id="PTHR30353">
    <property type="entry name" value="INNER MEMBRANE PROTEIN DEDA-RELATED"/>
    <property type="match status" value="1"/>
</dbReference>
<organism evidence="9 10">
    <name type="scientific">Pengzhenrongella frigida</name>
    <dbReference type="NCBI Taxonomy" id="1259133"/>
    <lineage>
        <taxon>Bacteria</taxon>
        <taxon>Bacillati</taxon>
        <taxon>Actinomycetota</taxon>
        <taxon>Actinomycetes</taxon>
        <taxon>Micrococcales</taxon>
        <taxon>Pengzhenrongella</taxon>
    </lineage>
</organism>
<accession>A0A4Q5MVX1</accession>
<keyword evidence="5 7" id="KW-1133">Transmembrane helix</keyword>
<evidence type="ECO:0000256" key="1">
    <source>
        <dbReference type="ARBA" id="ARBA00004651"/>
    </source>
</evidence>
<feature type="transmembrane region" description="Helical" evidence="7">
    <location>
        <begin position="169"/>
        <end position="190"/>
    </location>
</feature>
<evidence type="ECO:0000256" key="6">
    <source>
        <dbReference type="ARBA" id="ARBA00023136"/>
    </source>
</evidence>
<keyword evidence="4 7" id="KW-0812">Transmembrane</keyword>
<dbReference type="RefSeq" id="WP_130103987.1">
    <property type="nucleotide sequence ID" value="NZ_SDWW01000058.1"/>
</dbReference>
<evidence type="ECO:0000256" key="3">
    <source>
        <dbReference type="ARBA" id="ARBA00022475"/>
    </source>
</evidence>
<proteinExistence type="inferred from homology"/>
<dbReference type="GO" id="GO:0005886">
    <property type="term" value="C:plasma membrane"/>
    <property type="evidence" value="ECO:0007669"/>
    <property type="project" value="UniProtKB-SubCell"/>
</dbReference>
<dbReference type="InterPro" id="IPR032816">
    <property type="entry name" value="VTT_dom"/>
</dbReference>
<comment type="subcellular location">
    <subcellularLocation>
        <location evidence="1 7">Cell membrane</location>
        <topology evidence="1 7">Multi-pass membrane protein</topology>
    </subcellularLocation>
</comment>
<dbReference type="PANTHER" id="PTHR30353:SF0">
    <property type="entry name" value="TRANSMEMBRANE PROTEIN"/>
    <property type="match status" value="1"/>
</dbReference>
<reference evidence="9 10" key="1">
    <citation type="submission" date="2019-01" db="EMBL/GenBank/DDBJ databases">
        <title>Novel species of Cellulomonas.</title>
        <authorList>
            <person name="Liu Q."/>
            <person name="Xin Y.-H."/>
        </authorList>
    </citation>
    <scope>NUCLEOTIDE SEQUENCE [LARGE SCALE GENOMIC DNA]</scope>
    <source>
        <strain evidence="9 10">HLT2-17</strain>
    </source>
</reference>
<dbReference type="OrthoDB" id="162303at2"/>
<evidence type="ECO:0000256" key="7">
    <source>
        <dbReference type="RuleBase" id="RU367016"/>
    </source>
</evidence>